<accession>A0A849P5Y7</accession>
<comment type="subunit">
    <text evidence="9">Homodimer.</text>
</comment>
<evidence type="ECO:0000313" key="11">
    <source>
        <dbReference type="Proteomes" id="UP000537862"/>
    </source>
</evidence>
<dbReference type="GO" id="GO:0005829">
    <property type="term" value="C:cytosol"/>
    <property type="evidence" value="ECO:0007669"/>
    <property type="project" value="TreeGrafter"/>
</dbReference>
<dbReference type="GO" id="GO:0042803">
    <property type="term" value="F:protein homodimerization activity"/>
    <property type="evidence" value="ECO:0007669"/>
    <property type="project" value="UniProtKB-ARBA"/>
</dbReference>
<comment type="pathway">
    <text evidence="9">Cofactor biosynthesis; biotin biosynthesis; biotin from 7,8-diaminononanoate: step 1/2.</text>
</comment>
<feature type="binding site" evidence="9">
    <location>
        <position position="56"/>
    </location>
    <ligand>
        <name>Mg(2+)</name>
        <dbReference type="ChEBI" id="CHEBI:18420"/>
    </ligand>
</feature>
<dbReference type="PANTHER" id="PTHR43210:SF2">
    <property type="entry name" value="ATP-DEPENDENT DETHIOBIOTIN SYNTHETASE BIOD 2"/>
    <property type="match status" value="1"/>
</dbReference>
<feature type="binding site" evidence="9">
    <location>
        <position position="56"/>
    </location>
    <ligand>
        <name>ATP</name>
        <dbReference type="ChEBI" id="CHEBI:30616"/>
    </ligand>
</feature>
<dbReference type="GO" id="GO:0000287">
    <property type="term" value="F:magnesium ion binding"/>
    <property type="evidence" value="ECO:0007669"/>
    <property type="project" value="UniProtKB-UniRule"/>
</dbReference>
<feature type="binding site" evidence="9">
    <location>
        <position position="200"/>
    </location>
    <ligand>
        <name>ATP</name>
        <dbReference type="ChEBI" id="CHEBI:30616"/>
    </ligand>
</feature>
<keyword evidence="4 9" id="KW-0547">Nucleotide-binding</keyword>
<gene>
    <name evidence="9 10" type="primary">bioD</name>
    <name evidence="10" type="ORF">HKX39_06155</name>
</gene>
<comment type="similarity">
    <text evidence="9">Belongs to the dethiobiotin synthetase family.</text>
</comment>
<dbReference type="UniPathway" id="UPA00078">
    <property type="reaction ID" value="UER00161"/>
</dbReference>
<comment type="catalytic activity">
    <reaction evidence="8">
        <text>(7R,8S)-8-amino-7-(carboxyamino)nonanoate + ATP = (4R,5S)-dethiobiotin + ADP + phosphate + H(+)</text>
        <dbReference type="Rhea" id="RHEA:63684"/>
        <dbReference type="ChEBI" id="CHEBI:15378"/>
        <dbReference type="ChEBI" id="CHEBI:30616"/>
        <dbReference type="ChEBI" id="CHEBI:43474"/>
        <dbReference type="ChEBI" id="CHEBI:149470"/>
        <dbReference type="ChEBI" id="CHEBI:149473"/>
        <dbReference type="ChEBI" id="CHEBI:456216"/>
    </reaction>
</comment>
<dbReference type="InterPro" id="IPR004472">
    <property type="entry name" value="DTB_synth_BioD"/>
</dbReference>
<evidence type="ECO:0000313" key="10">
    <source>
        <dbReference type="EMBL" id="NOL51754.1"/>
    </source>
</evidence>
<feature type="binding site" evidence="9">
    <location>
        <position position="121"/>
    </location>
    <ligand>
        <name>Mg(2+)</name>
        <dbReference type="ChEBI" id="CHEBI:18420"/>
    </ligand>
</feature>
<comment type="caution">
    <text evidence="10">The sequence shown here is derived from an EMBL/GenBank/DDBJ whole genome shotgun (WGS) entry which is preliminary data.</text>
</comment>
<evidence type="ECO:0000256" key="1">
    <source>
        <dbReference type="ARBA" id="ARBA00022490"/>
    </source>
</evidence>
<name>A0A849P5Y7_9BURK</name>
<evidence type="ECO:0000256" key="8">
    <source>
        <dbReference type="ARBA" id="ARBA00047386"/>
    </source>
</evidence>
<dbReference type="NCBIfam" id="TIGR00347">
    <property type="entry name" value="bioD"/>
    <property type="match status" value="1"/>
</dbReference>
<comment type="caution">
    <text evidence="9">Lacks conserved residue(s) required for the propagation of feature annotation.</text>
</comment>
<feature type="binding site" evidence="9">
    <location>
        <position position="48"/>
    </location>
    <ligand>
        <name>substrate</name>
    </ligand>
</feature>
<feature type="binding site" evidence="9">
    <location>
        <begin position="121"/>
        <end position="124"/>
    </location>
    <ligand>
        <name>ATP</name>
        <dbReference type="ChEBI" id="CHEBI:30616"/>
    </ligand>
</feature>
<feature type="binding site" evidence="9">
    <location>
        <begin position="19"/>
        <end position="24"/>
    </location>
    <ligand>
        <name>ATP</name>
        <dbReference type="ChEBI" id="CHEBI:30616"/>
    </ligand>
</feature>
<organism evidence="10 11">
    <name type="scientific">Pelistega suis</name>
    <dbReference type="NCBI Taxonomy" id="1631957"/>
    <lineage>
        <taxon>Bacteria</taxon>
        <taxon>Pseudomonadati</taxon>
        <taxon>Pseudomonadota</taxon>
        <taxon>Betaproteobacteria</taxon>
        <taxon>Burkholderiales</taxon>
        <taxon>Alcaligenaceae</taxon>
        <taxon>Pelistega</taxon>
    </lineage>
</organism>
<keyword evidence="11" id="KW-1185">Reference proteome</keyword>
<feature type="binding site" evidence="9">
    <location>
        <position position="23"/>
    </location>
    <ligand>
        <name>Mg(2+)</name>
        <dbReference type="ChEBI" id="CHEBI:18420"/>
    </ligand>
</feature>
<evidence type="ECO:0000256" key="7">
    <source>
        <dbReference type="ARBA" id="ARBA00022842"/>
    </source>
</evidence>
<keyword evidence="2 9" id="KW-0436">Ligase</keyword>
<evidence type="ECO:0000256" key="3">
    <source>
        <dbReference type="ARBA" id="ARBA00022723"/>
    </source>
</evidence>
<comment type="cofactor">
    <cofactor evidence="9">
        <name>Mg(2+)</name>
        <dbReference type="ChEBI" id="CHEBI:18420"/>
    </cofactor>
</comment>
<dbReference type="PANTHER" id="PTHR43210">
    <property type="entry name" value="DETHIOBIOTIN SYNTHETASE"/>
    <property type="match status" value="1"/>
</dbReference>
<comment type="catalytic activity">
    <reaction evidence="9">
        <text>(7R,8S)-7,8-diammoniononanoate + CO2 + ATP = (4R,5S)-dethiobiotin + ADP + phosphate + 3 H(+)</text>
        <dbReference type="Rhea" id="RHEA:15805"/>
        <dbReference type="ChEBI" id="CHEBI:15378"/>
        <dbReference type="ChEBI" id="CHEBI:16526"/>
        <dbReference type="ChEBI" id="CHEBI:30616"/>
        <dbReference type="ChEBI" id="CHEBI:43474"/>
        <dbReference type="ChEBI" id="CHEBI:149469"/>
        <dbReference type="ChEBI" id="CHEBI:149473"/>
        <dbReference type="ChEBI" id="CHEBI:456216"/>
        <dbReference type="EC" id="6.3.3.3"/>
    </reaction>
</comment>
<keyword evidence="5 9" id="KW-0093">Biotin biosynthesis</keyword>
<protein>
    <recommendedName>
        <fullName evidence="9">ATP-dependent dethiobiotin synthetase BioD</fullName>
        <ecNumber evidence="9">6.3.3.3</ecNumber>
    </recommendedName>
    <alternativeName>
        <fullName evidence="9">DTB synthetase</fullName>
        <shortName evidence="9">DTBS</shortName>
    </alternativeName>
    <alternativeName>
        <fullName evidence="9">Dethiobiotin synthase</fullName>
    </alternativeName>
</protein>
<dbReference type="GO" id="GO:0005524">
    <property type="term" value="F:ATP binding"/>
    <property type="evidence" value="ECO:0007669"/>
    <property type="project" value="UniProtKB-UniRule"/>
</dbReference>
<evidence type="ECO:0000256" key="9">
    <source>
        <dbReference type="HAMAP-Rule" id="MF_00336"/>
    </source>
</evidence>
<dbReference type="Gene3D" id="3.40.50.300">
    <property type="entry name" value="P-loop containing nucleotide triphosphate hydrolases"/>
    <property type="match status" value="1"/>
</dbReference>
<dbReference type="EMBL" id="JABGBN010000003">
    <property type="protein sequence ID" value="NOL51754.1"/>
    <property type="molecule type" value="Genomic_DNA"/>
</dbReference>
<dbReference type="EC" id="6.3.3.3" evidence="9"/>
<feature type="binding site" evidence="9">
    <location>
        <begin position="181"/>
        <end position="182"/>
    </location>
    <ligand>
        <name>ATP</name>
        <dbReference type="ChEBI" id="CHEBI:30616"/>
    </ligand>
</feature>
<dbReference type="GO" id="GO:0009102">
    <property type="term" value="P:biotin biosynthetic process"/>
    <property type="evidence" value="ECO:0007669"/>
    <property type="project" value="UniProtKB-UniRule"/>
</dbReference>
<dbReference type="PIRSF" id="PIRSF006755">
    <property type="entry name" value="DTB_synth"/>
    <property type="match status" value="1"/>
</dbReference>
<evidence type="ECO:0000256" key="2">
    <source>
        <dbReference type="ARBA" id="ARBA00022598"/>
    </source>
</evidence>
<dbReference type="InterPro" id="IPR027417">
    <property type="entry name" value="P-loop_NTPase"/>
</dbReference>
<proteinExistence type="inferred from homology"/>
<sequence>MLNLTHPHRVVFISGIDTDVGKTYATGWYAKHLMQQGINVITQKFVQTGCQSISDDIVMHRKLQGIPLQAVDEKGITCPYIFKHPCSPHLAAQLEKETIKEEVIFQSTQQLLQHYDCVLLEGAGGLYVPYNNHRTIIDYVQQQQYPLILVTSGKLGSINHTLLSLHACAQRNIPILSVIYNKYLDHDDRISQDTPLFLANYVQQHFPETAFITMGHLA</sequence>
<dbReference type="HAMAP" id="MF_00336">
    <property type="entry name" value="BioD"/>
    <property type="match status" value="1"/>
</dbReference>
<dbReference type="SUPFAM" id="SSF52540">
    <property type="entry name" value="P-loop containing nucleoside triphosphate hydrolases"/>
    <property type="match status" value="1"/>
</dbReference>
<dbReference type="CDD" id="cd03109">
    <property type="entry name" value="DTBS"/>
    <property type="match status" value="1"/>
</dbReference>
<keyword evidence="6 9" id="KW-0067">ATP-binding</keyword>
<dbReference type="GO" id="GO:0004141">
    <property type="term" value="F:dethiobiotin synthase activity"/>
    <property type="evidence" value="ECO:0007669"/>
    <property type="project" value="UniProtKB-UniRule"/>
</dbReference>
<keyword evidence="1 9" id="KW-0963">Cytoplasm</keyword>
<dbReference type="AlphaFoldDB" id="A0A849P5Y7"/>
<keyword evidence="3 9" id="KW-0479">Metal-binding</keyword>
<comment type="function">
    <text evidence="9">Catalyzes a mechanistically unusual reaction, the ATP-dependent insertion of CO2 between the N7 and N8 nitrogen atoms of 7,8-diaminopelargonic acid (DAPA, also called 7,8-diammoniononanoate) to form a ureido ring.</text>
</comment>
<feature type="active site" evidence="9">
    <location>
        <position position="44"/>
    </location>
</feature>
<evidence type="ECO:0000256" key="6">
    <source>
        <dbReference type="ARBA" id="ARBA00022840"/>
    </source>
</evidence>
<dbReference type="RefSeq" id="WP_171680449.1">
    <property type="nucleotide sequence ID" value="NZ_JABGBN010000003.1"/>
</dbReference>
<evidence type="ECO:0000256" key="5">
    <source>
        <dbReference type="ARBA" id="ARBA00022756"/>
    </source>
</evidence>
<keyword evidence="7 9" id="KW-0460">Magnesium</keyword>
<comment type="subcellular location">
    <subcellularLocation>
        <location evidence="9">Cytoplasm</location>
    </subcellularLocation>
</comment>
<dbReference type="Proteomes" id="UP000537862">
    <property type="component" value="Unassembled WGS sequence"/>
</dbReference>
<reference evidence="10 11" key="1">
    <citation type="submission" date="2020-05" db="EMBL/GenBank/DDBJ databases">
        <authorList>
            <person name="Niu N."/>
        </authorList>
    </citation>
    <scope>NUCLEOTIDE SEQUENCE [LARGE SCALE GENOMIC DNA]</scope>
    <source>
        <strain evidence="10 11">3340-03</strain>
    </source>
</reference>
<dbReference type="FunFam" id="3.40.50.300:FF:000292">
    <property type="entry name" value="ATP-dependent dethiobiotin synthetase BioD"/>
    <property type="match status" value="1"/>
</dbReference>
<dbReference type="Pfam" id="PF13500">
    <property type="entry name" value="AAA_26"/>
    <property type="match status" value="1"/>
</dbReference>
<evidence type="ECO:0000256" key="4">
    <source>
        <dbReference type="ARBA" id="ARBA00022741"/>
    </source>
</evidence>